<feature type="region of interest" description="Disordered" evidence="1">
    <location>
        <begin position="16"/>
        <end position="44"/>
    </location>
</feature>
<accession>A0ABQ8SW33</accession>
<sequence length="131" mass="15151">MDLRYRRQNSYTIRASANSPKAPCRSEAKLPPPPERDSSETGLETTSEYHFNIVEEKFTIYKQSLRFTKIVNIVKQVPGRCWSWRHLFCFLGGSVESKTLRCNLVGSLYQYVIYVSVPIYDVVCVFVVVFV</sequence>
<dbReference type="EMBL" id="JAJSOF020000019">
    <property type="protein sequence ID" value="KAJ4437976.1"/>
    <property type="molecule type" value="Genomic_DNA"/>
</dbReference>
<protein>
    <submittedName>
        <fullName evidence="3">Uncharacterized protein</fullName>
    </submittedName>
</protein>
<keyword evidence="2" id="KW-1133">Transmembrane helix</keyword>
<proteinExistence type="predicted"/>
<evidence type="ECO:0000313" key="4">
    <source>
        <dbReference type="Proteomes" id="UP001148838"/>
    </source>
</evidence>
<feature type="transmembrane region" description="Helical" evidence="2">
    <location>
        <begin position="108"/>
        <end position="130"/>
    </location>
</feature>
<keyword evidence="4" id="KW-1185">Reference proteome</keyword>
<organism evidence="3 4">
    <name type="scientific">Periplaneta americana</name>
    <name type="common">American cockroach</name>
    <name type="synonym">Blatta americana</name>
    <dbReference type="NCBI Taxonomy" id="6978"/>
    <lineage>
        <taxon>Eukaryota</taxon>
        <taxon>Metazoa</taxon>
        <taxon>Ecdysozoa</taxon>
        <taxon>Arthropoda</taxon>
        <taxon>Hexapoda</taxon>
        <taxon>Insecta</taxon>
        <taxon>Pterygota</taxon>
        <taxon>Neoptera</taxon>
        <taxon>Polyneoptera</taxon>
        <taxon>Dictyoptera</taxon>
        <taxon>Blattodea</taxon>
        <taxon>Blattoidea</taxon>
        <taxon>Blattidae</taxon>
        <taxon>Blattinae</taxon>
        <taxon>Periplaneta</taxon>
    </lineage>
</organism>
<keyword evidence="2" id="KW-0472">Membrane</keyword>
<keyword evidence="2" id="KW-0812">Transmembrane</keyword>
<reference evidence="3 4" key="1">
    <citation type="journal article" date="2022" name="Allergy">
        <title>Genome assembly and annotation of Periplaneta americana reveal a comprehensive cockroach allergen profile.</title>
        <authorList>
            <person name="Wang L."/>
            <person name="Xiong Q."/>
            <person name="Saelim N."/>
            <person name="Wang L."/>
            <person name="Nong W."/>
            <person name="Wan A.T."/>
            <person name="Shi M."/>
            <person name="Liu X."/>
            <person name="Cao Q."/>
            <person name="Hui J.H.L."/>
            <person name="Sookrung N."/>
            <person name="Leung T.F."/>
            <person name="Tungtrongchitr A."/>
            <person name="Tsui S.K.W."/>
        </authorList>
    </citation>
    <scope>NUCLEOTIDE SEQUENCE [LARGE SCALE GENOMIC DNA]</scope>
    <source>
        <strain evidence="3">PWHHKU_190912</strain>
    </source>
</reference>
<name>A0ABQ8SW33_PERAM</name>
<evidence type="ECO:0000256" key="2">
    <source>
        <dbReference type="SAM" id="Phobius"/>
    </source>
</evidence>
<feature type="compositionally biased region" description="Basic and acidic residues" evidence="1">
    <location>
        <begin position="24"/>
        <end position="39"/>
    </location>
</feature>
<dbReference type="Proteomes" id="UP001148838">
    <property type="component" value="Unassembled WGS sequence"/>
</dbReference>
<comment type="caution">
    <text evidence="3">The sequence shown here is derived from an EMBL/GenBank/DDBJ whole genome shotgun (WGS) entry which is preliminary data.</text>
</comment>
<evidence type="ECO:0000313" key="3">
    <source>
        <dbReference type="EMBL" id="KAJ4437976.1"/>
    </source>
</evidence>
<evidence type="ECO:0000256" key="1">
    <source>
        <dbReference type="SAM" id="MobiDB-lite"/>
    </source>
</evidence>
<gene>
    <name evidence="3" type="ORF">ANN_13915</name>
</gene>